<evidence type="ECO:0000313" key="4">
    <source>
        <dbReference type="EMBL" id="ESO08192.1"/>
    </source>
</evidence>
<evidence type="ECO:0000313" key="5">
    <source>
        <dbReference type="EnsemblMetazoa" id="HelroP190932"/>
    </source>
</evidence>
<dbReference type="AlphaFoldDB" id="T1FSF7"/>
<dbReference type="GO" id="GO:0005524">
    <property type="term" value="F:ATP binding"/>
    <property type="evidence" value="ECO:0007669"/>
    <property type="project" value="InterPro"/>
</dbReference>
<dbReference type="InParanoid" id="T1FSF7"/>
<dbReference type="CTD" id="20211754"/>
<dbReference type="EnsemblMetazoa" id="HelroT190932">
    <property type="protein sequence ID" value="HelroP190932"/>
    <property type="gene ID" value="HelroG190932"/>
</dbReference>
<name>T1FSF7_HELRO</name>
<dbReference type="PANTHER" id="PTHR12984:SF16">
    <property type="entry name" value="BLACK MATCH, ISOFORM H"/>
    <property type="match status" value="1"/>
</dbReference>
<dbReference type="RefSeq" id="XP_009013981.1">
    <property type="nucleotide sequence ID" value="XM_009015733.1"/>
</dbReference>
<dbReference type="Proteomes" id="UP000015101">
    <property type="component" value="Unassembled WGS sequence"/>
</dbReference>
<evidence type="ECO:0000256" key="2">
    <source>
        <dbReference type="SAM" id="SignalP"/>
    </source>
</evidence>
<dbReference type="EMBL" id="AMQM01003435">
    <property type="status" value="NOT_ANNOTATED_CDS"/>
    <property type="molecule type" value="Genomic_DNA"/>
</dbReference>
<dbReference type="InterPro" id="IPR016024">
    <property type="entry name" value="ARM-type_fold"/>
</dbReference>
<dbReference type="SUPFAM" id="SSF56112">
    <property type="entry name" value="Protein kinase-like (PK-like)"/>
    <property type="match status" value="1"/>
</dbReference>
<dbReference type="GO" id="GO:0004672">
    <property type="term" value="F:protein kinase activity"/>
    <property type="evidence" value="ECO:0007669"/>
    <property type="project" value="InterPro"/>
</dbReference>
<reference evidence="5" key="3">
    <citation type="submission" date="2015-06" db="UniProtKB">
        <authorList>
            <consortium name="EnsemblMetazoa"/>
        </authorList>
    </citation>
    <scope>IDENTIFICATION</scope>
</reference>
<reference evidence="4 6" key="2">
    <citation type="journal article" date="2013" name="Nature">
        <title>Insights into bilaterian evolution from three spiralian genomes.</title>
        <authorList>
            <person name="Simakov O."/>
            <person name="Marletaz F."/>
            <person name="Cho S.J."/>
            <person name="Edsinger-Gonzales E."/>
            <person name="Havlak P."/>
            <person name="Hellsten U."/>
            <person name="Kuo D.H."/>
            <person name="Larsson T."/>
            <person name="Lv J."/>
            <person name="Arendt D."/>
            <person name="Savage R."/>
            <person name="Osoegawa K."/>
            <person name="de Jong P."/>
            <person name="Grimwood J."/>
            <person name="Chapman J.A."/>
            <person name="Shapiro H."/>
            <person name="Aerts A."/>
            <person name="Otillar R.P."/>
            <person name="Terry A.Y."/>
            <person name="Boore J.L."/>
            <person name="Grigoriev I.V."/>
            <person name="Lindberg D.R."/>
            <person name="Seaver E.C."/>
            <person name="Weisblat D.A."/>
            <person name="Putnam N.H."/>
            <person name="Rokhsar D.S."/>
        </authorList>
    </citation>
    <scope>NUCLEOTIDE SEQUENCE</scope>
</reference>
<keyword evidence="2" id="KW-0732">Signal</keyword>
<dbReference type="Gene3D" id="1.10.510.10">
    <property type="entry name" value="Transferase(Phosphotransferase) domain 1"/>
    <property type="match status" value="1"/>
</dbReference>
<gene>
    <name evidence="5" type="primary">20211754</name>
    <name evidence="4" type="ORF">HELRODRAFT_190932</name>
</gene>
<keyword evidence="6" id="KW-1185">Reference proteome</keyword>
<dbReference type="EMBL" id="AMQM01003436">
    <property type="status" value="NOT_ANNOTATED_CDS"/>
    <property type="molecule type" value="Genomic_DNA"/>
</dbReference>
<dbReference type="HOGENOM" id="CLU_370183_0_0_1"/>
<dbReference type="KEGG" id="hro:HELRODRAFT_190932"/>
<dbReference type="Gene3D" id="3.30.200.20">
    <property type="entry name" value="Phosphorylase Kinase, domain 1"/>
    <property type="match status" value="1"/>
</dbReference>
<evidence type="ECO:0000256" key="1">
    <source>
        <dbReference type="ARBA" id="ARBA00038349"/>
    </source>
</evidence>
<proteinExistence type="inferred from homology"/>
<organism evidence="5 6">
    <name type="scientific">Helobdella robusta</name>
    <name type="common">Californian leech</name>
    <dbReference type="NCBI Taxonomy" id="6412"/>
    <lineage>
        <taxon>Eukaryota</taxon>
        <taxon>Metazoa</taxon>
        <taxon>Spiralia</taxon>
        <taxon>Lophotrochozoa</taxon>
        <taxon>Annelida</taxon>
        <taxon>Clitellata</taxon>
        <taxon>Hirudinea</taxon>
        <taxon>Rhynchobdellida</taxon>
        <taxon>Glossiphoniidae</taxon>
        <taxon>Helobdella</taxon>
    </lineage>
</organism>
<accession>T1FSF7</accession>
<dbReference type="GeneID" id="20211754"/>
<dbReference type="InterPro" id="IPR000719">
    <property type="entry name" value="Prot_kinase_dom"/>
</dbReference>
<sequence>MTSRFMAMKVIIVMEVLTLIRHSLTPDDQNPIYKYFKVGKQIGSSGPEMAWRIFQATRIDDGKDAAVFIFEKKTAEKLYKPRRREIVTEMLRKDARLLSELRHPKILRVLRPLEESHDSIAFATEPVIGSLSNLLGNYDRMPNNEHNFLEVEIKYGIMQIAEALSYLHTTEHILHNNVCPENVLITKRGMWRLSGFGFSECSKDGQFKVGVWILMPQVRVRRSSRRWPSLIWISSLRRSNFKLPNSLPVAATYSRSFFDDPMVRCIQALDAADGGRDLSHNFDLFNKISQVIPHCPKKLQYGTFFPFLKEQMLKPEMLTLVLPCVVVLIEHSTTADYHQVIMPELKKVFSTPNRPVQATVFLLEKLNVLLAKASEEDIKSDVLPLVFSTIESNSIPGQEAAINVFNTIKKYLDDQSMRKLVLPKAMGLFVKSSSVRTKLNALACIDRLLDSIYKHLLTDRMFGLTHSLIATKIMPTLIPYTVCPGLNLEQFSELMEVLFEMLAIIDTQRRTKMINEAPDIKALEMRRTSMDMRFNNNINIGNNINCHTNNNLSLDRLLGVESCIRASSAPGSSRELSTIAMTSSSALKPTSSSLLANQPSCRRHSSYQALLNPNSQSLEEPTSVKSQRSMLGSLPCHFSRQASIPATGSPTPNTPSILVSKPSVNDFKEILSAANTGFWGGGGGVGGGGGMFFLGANNNPEDKNRRASTHSMGVIEPIRRNSREILDRIPIANRRPSFHGMCETAMQFFSGK</sequence>
<feature type="signal peptide" evidence="2">
    <location>
        <begin position="1"/>
        <end position="18"/>
    </location>
</feature>
<dbReference type="OrthoDB" id="79687at2759"/>
<evidence type="ECO:0000259" key="3">
    <source>
        <dbReference type="PROSITE" id="PS50011"/>
    </source>
</evidence>
<dbReference type="EMBL" id="KB096134">
    <property type="protein sequence ID" value="ESO08192.1"/>
    <property type="molecule type" value="Genomic_DNA"/>
</dbReference>
<dbReference type="SMART" id="SM00220">
    <property type="entry name" value="S_TKc"/>
    <property type="match status" value="1"/>
</dbReference>
<feature type="chain" id="PRO_5010980949" description="Protein kinase domain-containing protein" evidence="2">
    <location>
        <begin position="19"/>
        <end position="752"/>
    </location>
</feature>
<dbReference type="SUPFAM" id="SSF48371">
    <property type="entry name" value="ARM repeat"/>
    <property type="match status" value="1"/>
</dbReference>
<feature type="domain" description="Protein kinase" evidence="3">
    <location>
        <begin position="36"/>
        <end position="370"/>
    </location>
</feature>
<comment type="similarity">
    <text evidence="1">Belongs to the protein kinase superfamily.</text>
</comment>
<dbReference type="PROSITE" id="PS50011">
    <property type="entry name" value="PROTEIN_KINASE_DOM"/>
    <property type="match status" value="1"/>
</dbReference>
<dbReference type="PANTHER" id="PTHR12984">
    <property type="entry name" value="SCY1-RELATED S/T PROTEIN KINASE-LIKE"/>
    <property type="match status" value="1"/>
</dbReference>
<dbReference type="EMBL" id="AMQM01003437">
    <property type="status" value="NOT_ANNOTATED_CDS"/>
    <property type="molecule type" value="Genomic_DNA"/>
</dbReference>
<dbReference type="Gene3D" id="1.25.10.10">
    <property type="entry name" value="Leucine-rich Repeat Variant"/>
    <property type="match status" value="1"/>
</dbReference>
<reference evidence="6" key="1">
    <citation type="submission" date="2012-12" db="EMBL/GenBank/DDBJ databases">
        <authorList>
            <person name="Hellsten U."/>
            <person name="Grimwood J."/>
            <person name="Chapman J.A."/>
            <person name="Shapiro H."/>
            <person name="Aerts A."/>
            <person name="Otillar R.P."/>
            <person name="Terry A.Y."/>
            <person name="Boore J.L."/>
            <person name="Simakov O."/>
            <person name="Marletaz F."/>
            <person name="Cho S.-J."/>
            <person name="Edsinger-Gonzales E."/>
            <person name="Havlak P."/>
            <person name="Kuo D.-H."/>
            <person name="Larsson T."/>
            <person name="Lv J."/>
            <person name="Arendt D."/>
            <person name="Savage R."/>
            <person name="Osoegawa K."/>
            <person name="de Jong P."/>
            <person name="Lindberg D.R."/>
            <person name="Seaver E.C."/>
            <person name="Weisblat D.A."/>
            <person name="Putnam N.H."/>
            <person name="Grigoriev I.V."/>
            <person name="Rokhsar D.S."/>
        </authorList>
    </citation>
    <scope>NUCLEOTIDE SEQUENCE</scope>
</reference>
<dbReference type="Pfam" id="PF00069">
    <property type="entry name" value="Pkinase"/>
    <property type="match status" value="1"/>
</dbReference>
<dbReference type="InterPro" id="IPR011009">
    <property type="entry name" value="Kinase-like_dom_sf"/>
</dbReference>
<dbReference type="eggNOG" id="KOG2137">
    <property type="taxonomic scope" value="Eukaryota"/>
</dbReference>
<dbReference type="InterPro" id="IPR011989">
    <property type="entry name" value="ARM-like"/>
</dbReference>
<dbReference type="OMA" id="NNINCHT"/>
<evidence type="ECO:0000313" key="6">
    <source>
        <dbReference type="Proteomes" id="UP000015101"/>
    </source>
</evidence>
<protein>
    <recommendedName>
        <fullName evidence="3">Protein kinase domain-containing protein</fullName>
    </recommendedName>
</protein>
<dbReference type="InterPro" id="IPR051177">
    <property type="entry name" value="CIK-Related_Protein"/>
</dbReference>